<feature type="chain" id="PRO_5019352159" description="Ig-like domain-containing protein" evidence="9">
    <location>
        <begin position="26"/>
        <end position="205"/>
    </location>
</feature>
<keyword evidence="9" id="KW-0732">Signal</keyword>
<keyword evidence="3 8" id="KW-0812">Transmembrane</keyword>
<comment type="caution">
    <text evidence="11">The sequence shown here is derived from an EMBL/GenBank/DDBJ whole genome shotgun (WGS) entry which is preliminary data.</text>
</comment>
<name>A0A401RZ70_CHIPU</name>
<feature type="signal peptide" evidence="9">
    <location>
        <begin position="1"/>
        <end position="25"/>
    </location>
</feature>
<dbReference type="Pfam" id="PF07686">
    <property type="entry name" value="V-set"/>
    <property type="match status" value="1"/>
</dbReference>
<keyword evidence="4 8" id="KW-1133">Transmembrane helix</keyword>
<evidence type="ECO:0000256" key="8">
    <source>
        <dbReference type="SAM" id="Phobius"/>
    </source>
</evidence>
<dbReference type="InterPro" id="IPR003599">
    <property type="entry name" value="Ig_sub"/>
</dbReference>
<dbReference type="GO" id="GO:0150077">
    <property type="term" value="P:regulation of neuroinflammatory response"/>
    <property type="evidence" value="ECO:0007669"/>
    <property type="project" value="InterPro"/>
</dbReference>
<dbReference type="PROSITE" id="PS50835">
    <property type="entry name" value="IG_LIKE"/>
    <property type="match status" value="1"/>
</dbReference>
<evidence type="ECO:0000256" key="1">
    <source>
        <dbReference type="ARBA" id="ARBA00004167"/>
    </source>
</evidence>
<dbReference type="InterPro" id="IPR036179">
    <property type="entry name" value="Ig-like_dom_sf"/>
</dbReference>
<dbReference type="InterPro" id="IPR013106">
    <property type="entry name" value="Ig_V-set"/>
</dbReference>
<dbReference type="GO" id="GO:0009897">
    <property type="term" value="C:external side of plasma membrane"/>
    <property type="evidence" value="ECO:0007669"/>
    <property type="project" value="TreeGrafter"/>
</dbReference>
<evidence type="ECO:0000256" key="9">
    <source>
        <dbReference type="SAM" id="SignalP"/>
    </source>
</evidence>
<evidence type="ECO:0000256" key="6">
    <source>
        <dbReference type="ARBA" id="ARBA00023157"/>
    </source>
</evidence>
<evidence type="ECO:0000313" key="12">
    <source>
        <dbReference type="Proteomes" id="UP000287033"/>
    </source>
</evidence>
<dbReference type="SUPFAM" id="SSF48726">
    <property type="entry name" value="Immunoglobulin"/>
    <property type="match status" value="1"/>
</dbReference>
<protein>
    <recommendedName>
        <fullName evidence="10">Ig-like domain-containing protein</fullName>
    </recommendedName>
</protein>
<keyword evidence="7" id="KW-0325">Glycoprotein</keyword>
<dbReference type="InterPro" id="IPR040012">
    <property type="entry name" value="CD200R"/>
</dbReference>
<comment type="subcellular location">
    <subcellularLocation>
        <location evidence="1">Membrane</location>
        <topology evidence="1">Single-pass membrane protein</topology>
    </subcellularLocation>
</comment>
<feature type="domain" description="Ig-like" evidence="10">
    <location>
        <begin position="3"/>
        <end position="113"/>
    </location>
</feature>
<proteinExistence type="inferred from homology"/>
<dbReference type="SMART" id="SM00409">
    <property type="entry name" value="IG"/>
    <property type="match status" value="1"/>
</dbReference>
<dbReference type="InterPro" id="IPR007110">
    <property type="entry name" value="Ig-like_dom"/>
</dbReference>
<comment type="similarity">
    <text evidence="2">Belongs to the CD200R family.</text>
</comment>
<evidence type="ECO:0000256" key="4">
    <source>
        <dbReference type="ARBA" id="ARBA00022989"/>
    </source>
</evidence>
<dbReference type="Proteomes" id="UP000287033">
    <property type="component" value="Unassembled WGS sequence"/>
</dbReference>
<feature type="transmembrane region" description="Helical" evidence="8">
    <location>
        <begin position="136"/>
        <end position="158"/>
    </location>
</feature>
<dbReference type="OrthoDB" id="8915654at2759"/>
<dbReference type="GO" id="GO:0038023">
    <property type="term" value="F:signaling receptor activity"/>
    <property type="evidence" value="ECO:0007669"/>
    <property type="project" value="InterPro"/>
</dbReference>
<keyword evidence="12" id="KW-1185">Reference proteome</keyword>
<accession>A0A401RZ70</accession>
<dbReference type="InterPro" id="IPR013783">
    <property type="entry name" value="Ig-like_fold"/>
</dbReference>
<dbReference type="EMBL" id="BEZZ01000030">
    <property type="protein sequence ID" value="GCC23436.1"/>
    <property type="molecule type" value="Genomic_DNA"/>
</dbReference>
<keyword evidence="5 8" id="KW-0472">Membrane</keyword>
<gene>
    <name evidence="11" type="ORF">chiPu_0001832</name>
</gene>
<dbReference type="OMA" id="VIGCICY"/>
<organism evidence="11 12">
    <name type="scientific">Chiloscyllium punctatum</name>
    <name type="common">Brownbanded bambooshark</name>
    <name type="synonym">Hemiscyllium punctatum</name>
    <dbReference type="NCBI Taxonomy" id="137246"/>
    <lineage>
        <taxon>Eukaryota</taxon>
        <taxon>Metazoa</taxon>
        <taxon>Chordata</taxon>
        <taxon>Craniata</taxon>
        <taxon>Vertebrata</taxon>
        <taxon>Chondrichthyes</taxon>
        <taxon>Elasmobranchii</taxon>
        <taxon>Galeomorphii</taxon>
        <taxon>Galeoidea</taxon>
        <taxon>Orectolobiformes</taxon>
        <taxon>Hemiscylliidae</taxon>
        <taxon>Chiloscyllium</taxon>
    </lineage>
</organism>
<evidence type="ECO:0000256" key="3">
    <source>
        <dbReference type="ARBA" id="ARBA00022692"/>
    </source>
</evidence>
<dbReference type="PANTHER" id="PTHR21462:SF2">
    <property type="entry name" value="CELL SURFACE GLYCOPROTEIN CD200 RECEPTOR 2"/>
    <property type="match status" value="1"/>
</dbReference>
<dbReference type="PANTHER" id="PTHR21462">
    <property type="entry name" value="CELL SURFACE GLYCOPROTEIN OX2 RECEPTOR PRECURSOR"/>
    <property type="match status" value="1"/>
</dbReference>
<evidence type="ECO:0000259" key="10">
    <source>
        <dbReference type="PROSITE" id="PS50835"/>
    </source>
</evidence>
<sequence length="205" mass="23561">MKPSYLYKLFLYSEIILILLSASGADDQELIRISVGSTVTLQCKNASLENLTQITWSKEENNKFIQLYSYLHTRNQTHKSNNTLRLSWTPEEPFSLQMKILHTSDAGNYSCTLDGVNFQLHTKWHLVIFESSAIDWTPYLISIPIEIVLILVIGCICYKRCFIKTNQQEFIAQNGPSNRNSLAPNEVVSGSDFYERFNSIYNMSK</sequence>
<evidence type="ECO:0000256" key="7">
    <source>
        <dbReference type="ARBA" id="ARBA00023180"/>
    </source>
</evidence>
<reference evidence="11 12" key="1">
    <citation type="journal article" date="2018" name="Nat. Ecol. Evol.">
        <title>Shark genomes provide insights into elasmobranch evolution and the origin of vertebrates.</title>
        <authorList>
            <person name="Hara Y"/>
            <person name="Yamaguchi K"/>
            <person name="Onimaru K"/>
            <person name="Kadota M"/>
            <person name="Koyanagi M"/>
            <person name="Keeley SD"/>
            <person name="Tatsumi K"/>
            <person name="Tanaka K"/>
            <person name="Motone F"/>
            <person name="Kageyama Y"/>
            <person name="Nozu R"/>
            <person name="Adachi N"/>
            <person name="Nishimura O"/>
            <person name="Nakagawa R"/>
            <person name="Tanegashima C"/>
            <person name="Kiyatake I"/>
            <person name="Matsumoto R"/>
            <person name="Murakumo K"/>
            <person name="Nishida K"/>
            <person name="Terakita A"/>
            <person name="Kuratani S"/>
            <person name="Sato K"/>
            <person name="Hyodo S Kuraku.S."/>
        </authorList>
    </citation>
    <scope>NUCLEOTIDE SEQUENCE [LARGE SCALE GENOMIC DNA]</scope>
</reference>
<evidence type="ECO:0000256" key="2">
    <source>
        <dbReference type="ARBA" id="ARBA00008215"/>
    </source>
</evidence>
<evidence type="ECO:0000313" key="11">
    <source>
        <dbReference type="EMBL" id="GCC23436.1"/>
    </source>
</evidence>
<keyword evidence="6" id="KW-1015">Disulfide bond</keyword>
<dbReference type="AlphaFoldDB" id="A0A401RZ70"/>
<dbReference type="Gene3D" id="2.60.40.10">
    <property type="entry name" value="Immunoglobulins"/>
    <property type="match status" value="1"/>
</dbReference>
<evidence type="ECO:0000256" key="5">
    <source>
        <dbReference type="ARBA" id="ARBA00023136"/>
    </source>
</evidence>